<dbReference type="EMBL" id="JBHSLD010000009">
    <property type="protein sequence ID" value="MFC5381294.1"/>
    <property type="molecule type" value="Genomic_DNA"/>
</dbReference>
<dbReference type="Pfam" id="PF17931">
    <property type="entry name" value="TetR_C_23"/>
    <property type="match status" value="1"/>
</dbReference>
<dbReference type="InterPro" id="IPR050109">
    <property type="entry name" value="HTH-type_TetR-like_transc_reg"/>
</dbReference>
<sequence length="214" mass="23488">MPDTRALVVDTALRLFRERGYEATTMRLVAAEAGLSVGNAYYYFPGKDALVQELYRRIQVEHRAAVADRLPRGGTLEQRLTGTWLAGLAVMAPYRSFGAGFVSRAIRPGEAASPFSDASSEARELAVHLLRDVVEGARPAVPGTVARELPELLWLAWLGVTVFWLNDPTPDAGRTRRLVTGAAPLIGRLVRLSRLPVLRTTVTDVLALVEDVRR</sequence>
<dbReference type="PROSITE" id="PS50977">
    <property type="entry name" value="HTH_TETR_2"/>
    <property type="match status" value="1"/>
</dbReference>
<dbReference type="InterPro" id="IPR036271">
    <property type="entry name" value="Tet_transcr_reg_TetR-rel_C_sf"/>
</dbReference>
<evidence type="ECO:0000256" key="2">
    <source>
        <dbReference type="PROSITE-ProRule" id="PRU00335"/>
    </source>
</evidence>
<feature type="DNA-binding region" description="H-T-H motif" evidence="2">
    <location>
        <begin position="25"/>
        <end position="44"/>
    </location>
</feature>
<proteinExistence type="predicted"/>
<dbReference type="Pfam" id="PF00440">
    <property type="entry name" value="TetR_N"/>
    <property type="match status" value="1"/>
</dbReference>
<dbReference type="PANTHER" id="PTHR30055">
    <property type="entry name" value="HTH-TYPE TRANSCRIPTIONAL REGULATOR RUTR"/>
    <property type="match status" value="1"/>
</dbReference>
<protein>
    <submittedName>
        <fullName evidence="4">TetR family transcriptional regulator</fullName>
    </submittedName>
</protein>
<keyword evidence="1 2" id="KW-0238">DNA-binding</keyword>
<dbReference type="RefSeq" id="WP_340269186.1">
    <property type="nucleotide sequence ID" value="NZ_JBBEOG010000004.1"/>
</dbReference>
<dbReference type="SUPFAM" id="SSF48498">
    <property type="entry name" value="Tetracyclin repressor-like, C-terminal domain"/>
    <property type="match status" value="1"/>
</dbReference>
<reference evidence="5" key="1">
    <citation type="journal article" date="2019" name="Int. J. Syst. Evol. Microbiol.">
        <title>The Global Catalogue of Microorganisms (GCM) 10K type strain sequencing project: providing services to taxonomists for standard genome sequencing and annotation.</title>
        <authorList>
            <consortium name="The Broad Institute Genomics Platform"/>
            <consortium name="The Broad Institute Genome Sequencing Center for Infectious Disease"/>
            <person name="Wu L."/>
            <person name="Ma J."/>
        </authorList>
    </citation>
    <scope>NUCLEOTIDE SEQUENCE [LARGE SCALE GENOMIC DNA]</scope>
    <source>
        <strain evidence="5">CCUG 43114</strain>
    </source>
</reference>
<keyword evidence="5" id="KW-1185">Reference proteome</keyword>
<dbReference type="PROSITE" id="PS01081">
    <property type="entry name" value="HTH_TETR_1"/>
    <property type="match status" value="1"/>
</dbReference>
<dbReference type="InterPro" id="IPR041673">
    <property type="entry name" value="TetR_C_23"/>
</dbReference>
<dbReference type="Gene3D" id="1.10.357.10">
    <property type="entry name" value="Tetracycline Repressor, domain 2"/>
    <property type="match status" value="1"/>
</dbReference>
<evidence type="ECO:0000313" key="5">
    <source>
        <dbReference type="Proteomes" id="UP001596122"/>
    </source>
</evidence>
<dbReference type="InterPro" id="IPR009057">
    <property type="entry name" value="Homeodomain-like_sf"/>
</dbReference>
<dbReference type="InterPro" id="IPR001647">
    <property type="entry name" value="HTH_TetR"/>
</dbReference>
<dbReference type="InterPro" id="IPR023772">
    <property type="entry name" value="DNA-bd_HTH_TetR-type_CS"/>
</dbReference>
<comment type="caution">
    <text evidence="4">The sequence shown here is derived from an EMBL/GenBank/DDBJ whole genome shotgun (WGS) entry which is preliminary data.</text>
</comment>
<feature type="domain" description="HTH tetR-type" evidence="3">
    <location>
        <begin position="2"/>
        <end position="62"/>
    </location>
</feature>
<dbReference type="PANTHER" id="PTHR30055:SF146">
    <property type="entry name" value="HTH-TYPE TRANSCRIPTIONAL DUAL REGULATOR CECR"/>
    <property type="match status" value="1"/>
</dbReference>
<organism evidence="4 5">
    <name type="scientific">Aquipuribacter nitratireducens</name>
    <dbReference type="NCBI Taxonomy" id="650104"/>
    <lineage>
        <taxon>Bacteria</taxon>
        <taxon>Bacillati</taxon>
        <taxon>Actinomycetota</taxon>
        <taxon>Actinomycetes</taxon>
        <taxon>Micrococcales</taxon>
        <taxon>Intrasporangiaceae</taxon>
        <taxon>Aquipuribacter</taxon>
    </lineage>
</organism>
<gene>
    <name evidence="4" type="ORF">ACFPJ6_10870</name>
</gene>
<dbReference type="SUPFAM" id="SSF46689">
    <property type="entry name" value="Homeodomain-like"/>
    <property type="match status" value="1"/>
</dbReference>
<evidence type="ECO:0000313" key="4">
    <source>
        <dbReference type="EMBL" id="MFC5381294.1"/>
    </source>
</evidence>
<dbReference type="PRINTS" id="PR00455">
    <property type="entry name" value="HTHTETR"/>
</dbReference>
<name>A0ABW0GN03_9MICO</name>
<evidence type="ECO:0000259" key="3">
    <source>
        <dbReference type="PROSITE" id="PS50977"/>
    </source>
</evidence>
<evidence type="ECO:0000256" key="1">
    <source>
        <dbReference type="ARBA" id="ARBA00023125"/>
    </source>
</evidence>
<dbReference type="Proteomes" id="UP001596122">
    <property type="component" value="Unassembled WGS sequence"/>
</dbReference>
<accession>A0ABW0GN03</accession>